<dbReference type="Pfam" id="PF01479">
    <property type="entry name" value="S4"/>
    <property type="match status" value="1"/>
</dbReference>
<reference evidence="6 7" key="1">
    <citation type="submission" date="2018-08" db="EMBL/GenBank/DDBJ databases">
        <authorList>
            <person name="Khan S.A."/>
            <person name="Jeon C.O."/>
            <person name="Chun B.H."/>
            <person name="Jeong S.E."/>
        </authorList>
    </citation>
    <scope>NUCLEOTIDE SEQUENCE [LARGE SCALE GENOMIC DNA]</scope>
    <source>
        <strain evidence="6 7">S-16</strain>
    </source>
</reference>
<proteinExistence type="inferred from homology"/>
<feature type="domain" description="RNA-binding S4" evidence="4">
    <location>
        <begin position="1"/>
        <end position="29"/>
    </location>
</feature>
<feature type="domain" description="Ribosomal RNA methyltransferase FtsJ" evidence="5">
    <location>
        <begin position="62"/>
        <end position="249"/>
    </location>
</feature>
<sequence length="254" mass="27165">MRADQLIVDRGMAPTRSAAQRLIAAGAVHWLGPKGWAAPRKAGEDLPEGCELRLTDDAELRFVGRGGLKLEGALVRAGIDVTGMTCLDVGQSTGGFTDALLQRGAVQVVGVDVGHSQLHDSLRQDARVRAFESVNARHLDRAILGDAMPEAGFDLVVGDLSFISLSLVLPALAPLMASSGQLLMLVKPQFELQPEFIGKGGLVKDESSFVMVEARIRRACTDAGLQVQDYFPSPIAGGDGNHEFFVHARRGQTR</sequence>
<keyword evidence="6" id="KW-0489">Methyltransferase</keyword>
<evidence type="ECO:0000313" key="7">
    <source>
        <dbReference type="Proteomes" id="UP000267464"/>
    </source>
</evidence>
<dbReference type="InterPro" id="IPR047048">
    <property type="entry name" value="TlyA"/>
</dbReference>
<dbReference type="CDD" id="cd00165">
    <property type="entry name" value="S4"/>
    <property type="match status" value="1"/>
</dbReference>
<dbReference type="RefSeq" id="WP_124539292.1">
    <property type="nucleotide sequence ID" value="NZ_QUSW01000001.1"/>
</dbReference>
<dbReference type="Pfam" id="PF01728">
    <property type="entry name" value="FtsJ"/>
    <property type="match status" value="1"/>
</dbReference>
<dbReference type="PROSITE" id="PS50889">
    <property type="entry name" value="S4"/>
    <property type="match status" value="1"/>
</dbReference>
<evidence type="ECO:0000256" key="2">
    <source>
        <dbReference type="ARBA" id="ARBA00029460"/>
    </source>
</evidence>
<protein>
    <submittedName>
        <fullName evidence="6">TlyA family RNA methyltransferase</fullName>
    </submittedName>
</protein>
<keyword evidence="1 3" id="KW-0694">RNA-binding</keyword>
<dbReference type="PIRSF" id="PIRSF005578">
    <property type="entry name" value="TlyA"/>
    <property type="match status" value="1"/>
</dbReference>
<evidence type="ECO:0000259" key="5">
    <source>
        <dbReference type="Pfam" id="PF01728"/>
    </source>
</evidence>
<accession>A0A3N7K7T2</accession>
<gene>
    <name evidence="6" type="ORF">DZC73_06275</name>
</gene>
<dbReference type="InterPro" id="IPR029063">
    <property type="entry name" value="SAM-dependent_MTases_sf"/>
</dbReference>
<keyword evidence="7" id="KW-1185">Reference proteome</keyword>
<dbReference type="GO" id="GO:0008168">
    <property type="term" value="F:methyltransferase activity"/>
    <property type="evidence" value="ECO:0007669"/>
    <property type="project" value="UniProtKB-KW"/>
</dbReference>
<name>A0A3N7K7T2_9BURK</name>
<dbReference type="CDD" id="cd02440">
    <property type="entry name" value="AdoMet_MTases"/>
    <property type="match status" value="1"/>
</dbReference>
<dbReference type="GO" id="GO:0032259">
    <property type="term" value="P:methylation"/>
    <property type="evidence" value="ECO:0007669"/>
    <property type="project" value="UniProtKB-KW"/>
</dbReference>
<dbReference type="PANTHER" id="PTHR32319">
    <property type="entry name" value="BACTERIAL HEMOLYSIN-LIKE PROTEIN"/>
    <property type="match status" value="1"/>
</dbReference>
<comment type="caution">
    <text evidence="6">The sequence shown here is derived from an EMBL/GenBank/DDBJ whole genome shotgun (WGS) entry which is preliminary data.</text>
</comment>
<dbReference type="GO" id="GO:0003723">
    <property type="term" value="F:RNA binding"/>
    <property type="evidence" value="ECO:0007669"/>
    <property type="project" value="UniProtKB-KW"/>
</dbReference>
<evidence type="ECO:0000313" key="6">
    <source>
        <dbReference type="EMBL" id="RQP26895.1"/>
    </source>
</evidence>
<evidence type="ECO:0000256" key="3">
    <source>
        <dbReference type="PROSITE-ProRule" id="PRU00182"/>
    </source>
</evidence>
<dbReference type="Gene3D" id="3.40.50.150">
    <property type="entry name" value="Vaccinia Virus protein VP39"/>
    <property type="match status" value="1"/>
</dbReference>
<dbReference type="EMBL" id="QUSW01000001">
    <property type="protein sequence ID" value="RQP26895.1"/>
    <property type="molecule type" value="Genomic_DNA"/>
</dbReference>
<organism evidence="6 7">
    <name type="scientific">Piscinibacter terrae</name>
    <dbReference type="NCBI Taxonomy" id="2496871"/>
    <lineage>
        <taxon>Bacteria</taxon>
        <taxon>Pseudomonadati</taxon>
        <taxon>Pseudomonadota</taxon>
        <taxon>Betaproteobacteria</taxon>
        <taxon>Burkholderiales</taxon>
        <taxon>Sphaerotilaceae</taxon>
        <taxon>Piscinibacter</taxon>
    </lineage>
</organism>
<dbReference type="SUPFAM" id="SSF53335">
    <property type="entry name" value="S-adenosyl-L-methionine-dependent methyltransferases"/>
    <property type="match status" value="1"/>
</dbReference>
<dbReference type="InterPro" id="IPR036986">
    <property type="entry name" value="S4_RNA-bd_sf"/>
</dbReference>
<dbReference type="SUPFAM" id="SSF55174">
    <property type="entry name" value="Alpha-L RNA-binding motif"/>
    <property type="match status" value="1"/>
</dbReference>
<dbReference type="InterPro" id="IPR002877">
    <property type="entry name" value="RNA_MeTrfase_FtsJ_dom"/>
</dbReference>
<reference evidence="6 7" key="2">
    <citation type="submission" date="2018-12" db="EMBL/GenBank/DDBJ databases">
        <title>Rhizobacter gummiphilus sp. nov., a rubber-degrading bacterium isolated from the soil of a botanical garden in Japan.</title>
        <authorList>
            <person name="Shunsuke S.S."/>
        </authorList>
    </citation>
    <scope>NUCLEOTIDE SEQUENCE [LARGE SCALE GENOMIC DNA]</scope>
    <source>
        <strain evidence="6 7">S-16</strain>
    </source>
</reference>
<dbReference type="InterPro" id="IPR002942">
    <property type="entry name" value="S4_RNA-bd"/>
</dbReference>
<dbReference type="Gene3D" id="3.10.290.10">
    <property type="entry name" value="RNA-binding S4 domain"/>
    <property type="match status" value="1"/>
</dbReference>
<keyword evidence="6" id="KW-0808">Transferase</keyword>
<dbReference type="AlphaFoldDB" id="A0A3N7K7T2"/>
<dbReference type="Proteomes" id="UP000267464">
    <property type="component" value="Unassembled WGS sequence"/>
</dbReference>
<evidence type="ECO:0000259" key="4">
    <source>
        <dbReference type="Pfam" id="PF01479"/>
    </source>
</evidence>
<dbReference type="InterPro" id="IPR004538">
    <property type="entry name" value="Hemolysin_A/TlyA"/>
</dbReference>
<evidence type="ECO:0000256" key="1">
    <source>
        <dbReference type="ARBA" id="ARBA00022884"/>
    </source>
</evidence>
<dbReference type="OrthoDB" id="9784736at2"/>
<dbReference type="PANTHER" id="PTHR32319:SF0">
    <property type="entry name" value="BACTERIAL HEMOLYSIN-LIKE PROTEIN"/>
    <property type="match status" value="1"/>
</dbReference>
<comment type="similarity">
    <text evidence="2">Belongs to the TlyA family.</text>
</comment>